<accession>A0AAD2FJF5</accession>
<organism evidence="1 2">
    <name type="scientific">Cylindrotheca closterium</name>
    <dbReference type="NCBI Taxonomy" id="2856"/>
    <lineage>
        <taxon>Eukaryota</taxon>
        <taxon>Sar</taxon>
        <taxon>Stramenopiles</taxon>
        <taxon>Ochrophyta</taxon>
        <taxon>Bacillariophyta</taxon>
        <taxon>Bacillariophyceae</taxon>
        <taxon>Bacillariophycidae</taxon>
        <taxon>Bacillariales</taxon>
        <taxon>Bacillariaceae</taxon>
        <taxon>Cylindrotheca</taxon>
    </lineage>
</organism>
<protein>
    <submittedName>
        <fullName evidence="1">Uncharacterized protein</fullName>
    </submittedName>
</protein>
<evidence type="ECO:0000313" key="2">
    <source>
        <dbReference type="Proteomes" id="UP001295423"/>
    </source>
</evidence>
<dbReference type="EMBL" id="CAKOGP040001335">
    <property type="protein sequence ID" value="CAJ1945101.1"/>
    <property type="molecule type" value="Genomic_DNA"/>
</dbReference>
<gene>
    <name evidence="1" type="ORF">CYCCA115_LOCUS9245</name>
</gene>
<evidence type="ECO:0000313" key="1">
    <source>
        <dbReference type="EMBL" id="CAJ1945101.1"/>
    </source>
</evidence>
<reference evidence="1" key="1">
    <citation type="submission" date="2023-08" db="EMBL/GenBank/DDBJ databases">
        <authorList>
            <person name="Audoor S."/>
            <person name="Bilcke G."/>
        </authorList>
    </citation>
    <scope>NUCLEOTIDE SEQUENCE</scope>
</reference>
<sequence length="248" mass="27167">MPVHPASIPTMVKRKSKAVSFASSPSQVLQLPETEETELRSKWYSRQEYAGFKAAIINSVNAVGPTTAGGESVCSRGIEFMTKAGLAYRKQTKLKVLAAVWNCQVRQWNEQNRIYDPVSIALACQQETLQCTYMACTLGQLDQQAAIEEYQRTMLFPSQTNQTNQANSYNVGVLLNQSNSCIGGDLQKEPSEQSRVFLQTSNNSGGELQKCPAKPVVTLAGKRALKFSLDGSSHGLRSPTKRLNVTAA</sequence>
<name>A0AAD2FJF5_9STRA</name>
<proteinExistence type="predicted"/>
<keyword evidence="2" id="KW-1185">Reference proteome</keyword>
<dbReference type="Proteomes" id="UP001295423">
    <property type="component" value="Unassembled WGS sequence"/>
</dbReference>
<dbReference type="AlphaFoldDB" id="A0AAD2FJF5"/>
<comment type="caution">
    <text evidence="1">The sequence shown here is derived from an EMBL/GenBank/DDBJ whole genome shotgun (WGS) entry which is preliminary data.</text>
</comment>